<keyword evidence="2" id="KW-1185">Reference proteome</keyword>
<name>A0ABP3THV2_9GAMM</name>
<protein>
    <submittedName>
        <fullName evidence="1">Uncharacterized protein</fullName>
    </submittedName>
</protein>
<organism evidence="1 2">
    <name type="scientific">Dokdonella soli</name>
    <dbReference type="NCBI Taxonomy" id="529810"/>
    <lineage>
        <taxon>Bacteria</taxon>
        <taxon>Pseudomonadati</taxon>
        <taxon>Pseudomonadota</taxon>
        <taxon>Gammaproteobacteria</taxon>
        <taxon>Lysobacterales</taxon>
        <taxon>Rhodanobacteraceae</taxon>
        <taxon>Dokdonella</taxon>
    </lineage>
</organism>
<reference evidence="2" key="1">
    <citation type="journal article" date="2019" name="Int. J. Syst. Evol. Microbiol.">
        <title>The Global Catalogue of Microorganisms (GCM) 10K type strain sequencing project: providing services to taxonomists for standard genome sequencing and annotation.</title>
        <authorList>
            <consortium name="The Broad Institute Genomics Platform"/>
            <consortium name="The Broad Institute Genome Sequencing Center for Infectious Disease"/>
            <person name="Wu L."/>
            <person name="Ma J."/>
        </authorList>
    </citation>
    <scope>NUCLEOTIDE SEQUENCE [LARGE SCALE GENOMIC DNA]</scope>
    <source>
        <strain evidence="2">JCM 15421</strain>
    </source>
</reference>
<gene>
    <name evidence="1" type="ORF">GCM10009105_02390</name>
</gene>
<dbReference type="EMBL" id="BAAAEU010000001">
    <property type="protein sequence ID" value="GAA0705144.1"/>
    <property type="molecule type" value="Genomic_DNA"/>
</dbReference>
<proteinExistence type="predicted"/>
<comment type="caution">
    <text evidence="1">The sequence shown here is derived from an EMBL/GenBank/DDBJ whole genome shotgun (WGS) entry which is preliminary data.</text>
</comment>
<dbReference type="Proteomes" id="UP001501523">
    <property type="component" value="Unassembled WGS sequence"/>
</dbReference>
<accession>A0ABP3THV2</accession>
<evidence type="ECO:0000313" key="1">
    <source>
        <dbReference type="EMBL" id="GAA0705144.1"/>
    </source>
</evidence>
<sequence>MTIWPTRSAWFCQIVIPANAGLRRQDAGANIREADGPQGNLRTQVVIQRLEHSHKELGPGARRDDEQNG</sequence>
<evidence type="ECO:0000313" key="2">
    <source>
        <dbReference type="Proteomes" id="UP001501523"/>
    </source>
</evidence>